<protein>
    <submittedName>
        <fullName evidence="1">Uncharacterized protein</fullName>
    </submittedName>
</protein>
<accession>A0A644XWV4</accession>
<comment type="caution">
    <text evidence="1">The sequence shown here is derived from an EMBL/GenBank/DDBJ whole genome shotgun (WGS) entry which is preliminary data.</text>
</comment>
<proteinExistence type="predicted"/>
<dbReference type="AlphaFoldDB" id="A0A644XWV4"/>
<sequence length="380" mass="44552">MGEMNEDLNVAYNDAKKIARQYLKDRLHLYSKEFIEELKREKIYPYENKPENIVEESTRQVFDIVALQVNEYLPSFGDQDNKGKKLTLSLIKEALESGSVNLKRILSEVIELPKDKQNELADILEDTSLSCIIDTMTEIKNRLNFLQGLEQLVYDKELNKDVKERKHLHKIIVRETWIFGDEYTYGVDDISLKNVLKAYIKDHLEREDFEEVVESEDNGDLQTIPDVCLWQQYSLGKRGKENLVIELKKPTVDAGIKEKGQIEGYAARVANDARFPKDKTRWKFYLITKEIKPELEPLINQKHRKYGHVSEGDNFDVYVLRWGDIITDAKLRHEFIKEKLNISLQDNNEGLEYLRAKYKEYLPENFGEEKQPQEAEEIGK</sequence>
<gene>
    <name evidence="1" type="ORF">SDC9_67172</name>
</gene>
<reference evidence="1" key="1">
    <citation type="submission" date="2019-08" db="EMBL/GenBank/DDBJ databases">
        <authorList>
            <person name="Kucharzyk K."/>
            <person name="Murdoch R.W."/>
            <person name="Higgins S."/>
            <person name="Loffler F."/>
        </authorList>
    </citation>
    <scope>NUCLEOTIDE SEQUENCE</scope>
</reference>
<evidence type="ECO:0000313" key="1">
    <source>
        <dbReference type="EMBL" id="MPM20736.1"/>
    </source>
</evidence>
<dbReference type="EMBL" id="VSSQ01003446">
    <property type="protein sequence ID" value="MPM20736.1"/>
    <property type="molecule type" value="Genomic_DNA"/>
</dbReference>
<organism evidence="1">
    <name type="scientific">bioreactor metagenome</name>
    <dbReference type="NCBI Taxonomy" id="1076179"/>
    <lineage>
        <taxon>unclassified sequences</taxon>
        <taxon>metagenomes</taxon>
        <taxon>ecological metagenomes</taxon>
    </lineage>
</organism>
<name>A0A644XWV4_9ZZZZ</name>